<sequence length="488" mass="53466">MAVLVIEISTSSVKVMAVNAAFRVLSEHSERIRSGDGGIQRADEICDTAFALARKTAEHCMQQNPQEEIKAVGIVSTWHNSLVADSDGRAKTPAYLWTYREPGPVASSYKRESPERALAYYRKTGCLVNGSYVSFRMKYLTENGLRFENGDCLIDQGTYLFHKLTGAFLESRSMASGTGLLSLRALDWDPELASEMGVPLAALPELCEYDRCLPLCSGAAVLLGLTQGIPVVTAHPDGAMNQVGDDALEEGIMTLSAGTSAALRMVSDRAAVPDTPSLWCYYAPGRYLTGAATAGCSNCIDWFADQVCGNRYTYPALDELAEKARSKERKTKDLPVFLPFLFGERAPGWSEYRQGGFLGLSGQHDTGAMYRAVLEGICFNIRQCYEALCRVNRTPARIHVSGGILRSAIWSRILADVLQKELSLSPIQNASSLGGAKLALFAAGEIPGIDCKAGGIRETLSPNREAAEYYDRLYEEYCRWYRQTEPES</sequence>
<dbReference type="AlphaFoldDB" id="A0A9D1LAM6"/>
<protein>
    <submittedName>
        <fullName evidence="6">FGGY-family carbohydrate kinase</fullName>
    </submittedName>
</protein>
<dbReference type="Pfam" id="PF00370">
    <property type="entry name" value="FGGY_N"/>
    <property type="match status" value="1"/>
</dbReference>
<dbReference type="Pfam" id="PF02782">
    <property type="entry name" value="FGGY_C"/>
    <property type="match status" value="1"/>
</dbReference>
<comment type="similarity">
    <text evidence="1">Belongs to the FGGY kinase family.</text>
</comment>
<dbReference type="Proteomes" id="UP000824089">
    <property type="component" value="Unassembled WGS sequence"/>
</dbReference>
<dbReference type="PIRSF" id="PIRSF000538">
    <property type="entry name" value="GlpK"/>
    <property type="match status" value="1"/>
</dbReference>
<dbReference type="GO" id="GO:0016301">
    <property type="term" value="F:kinase activity"/>
    <property type="evidence" value="ECO:0007669"/>
    <property type="project" value="UniProtKB-KW"/>
</dbReference>
<dbReference type="PANTHER" id="PTHR43095">
    <property type="entry name" value="SUGAR KINASE"/>
    <property type="match status" value="1"/>
</dbReference>
<keyword evidence="2" id="KW-0808">Transferase</keyword>
<feature type="domain" description="Carbohydrate kinase FGGY N-terminal" evidence="4">
    <location>
        <begin position="3"/>
        <end position="244"/>
    </location>
</feature>
<accession>A0A9D1LAM6</accession>
<dbReference type="InterPro" id="IPR018485">
    <property type="entry name" value="FGGY_C"/>
</dbReference>
<proteinExistence type="inferred from homology"/>
<dbReference type="InterPro" id="IPR000577">
    <property type="entry name" value="Carb_kinase_FGGY"/>
</dbReference>
<dbReference type="InterPro" id="IPR018484">
    <property type="entry name" value="FGGY_N"/>
</dbReference>
<dbReference type="InterPro" id="IPR050406">
    <property type="entry name" value="FGGY_Carb_Kinase"/>
</dbReference>
<evidence type="ECO:0000256" key="1">
    <source>
        <dbReference type="ARBA" id="ARBA00009156"/>
    </source>
</evidence>
<evidence type="ECO:0000259" key="4">
    <source>
        <dbReference type="Pfam" id="PF00370"/>
    </source>
</evidence>
<dbReference type="PANTHER" id="PTHR43095:SF2">
    <property type="entry name" value="GLUCONOKINASE"/>
    <property type="match status" value="1"/>
</dbReference>
<dbReference type="InterPro" id="IPR043129">
    <property type="entry name" value="ATPase_NBD"/>
</dbReference>
<dbReference type="SUPFAM" id="SSF53067">
    <property type="entry name" value="Actin-like ATPase domain"/>
    <property type="match status" value="2"/>
</dbReference>
<dbReference type="CDD" id="cd07770">
    <property type="entry name" value="ASKHA_NBD_FGGY_GntK"/>
    <property type="match status" value="1"/>
</dbReference>
<evidence type="ECO:0000259" key="5">
    <source>
        <dbReference type="Pfam" id="PF02782"/>
    </source>
</evidence>
<organism evidence="6 7">
    <name type="scientific">Candidatus Egerieisoma faecipullorum</name>
    <dbReference type="NCBI Taxonomy" id="2840963"/>
    <lineage>
        <taxon>Bacteria</taxon>
        <taxon>Bacillati</taxon>
        <taxon>Bacillota</taxon>
        <taxon>Clostridia</taxon>
        <taxon>Eubacteriales</taxon>
        <taxon>Clostridiaceae</taxon>
        <taxon>Clostridiaceae incertae sedis</taxon>
        <taxon>Candidatus Egerieisoma</taxon>
    </lineage>
</organism>
<evidence type="ECO:0000313" key="6">
    <source>
        <dbReference type="EMBL" id="HIU30111.1"/>
    </source>
</evidence>
<reference evidence="6" key="2">
    <citation type="journal article" date="2021" name="PeerJ">
        <title>Extensive microbial diversity within the chicken gut microbiome revealed by metagenomics and culture.</title>
        <authorList>
            <person name="Gilroy R."/>
            <person name="Ravi A."/>
            <person name="Getino M."/>
            <person name="Pursley I."/>
            <person name="Horton D.L."/>
            <person name="Alikhan N.F."/>
            <person name="Baker D."/>
            <person name="Gharbi K."/>
            <person name="Hall N."/>
            <person name="Watson M."/>
            <person name="Adriaenssens E.M."/>
            <person name="Foster-Nyarko E."/>
            <person name="Jarju S."/>
            <person name="Secka A."/>
            <person name="Antonio M."/>
            <person name="Oren A."/>
            <person name="Chaudhuri R.R."/>
            <person name="La Ragione R."/>
            <person name="Hildebrand F."/>
            <person name="Pallen M.J."/>
        </authorList>
    </citation>
    <scope>NUCLEOTIDE SEQUENCE</scope>
    <source>
        <strain evidence="6">CHK195-4489</strain>
    </source>
</reference>
<evidence type="ECO:0000256" key="3">
    <source>
        <dbReference type="ARBA" id="ARBA00022777"/>
    </source>
</evidence>
<dbReference type="Gene3D" id="3.30.420.40">
    <property type="match status" value="2"/>
</dbReference>
<evidence type="ECO:0000256" key="2">
    <source>
        <dbReference type="ARBA" id="ARBA00022679"/>
    </source>
</evidence>
<reference evidence="6" key="1">
    <citation type="submission" date="2020-10" db="EMBL/GenBank/DDBJ databases">
        <authorList>
            <person name="Gilroy R."/>
        </authorList>
    </citation>
    <scope>NUCLEOTIDE SEQUENCE</scope>
    <source>
        <strain evidence="6">CHK195-4489</strain>
    </source>
</reference>
<gene>
    <name evidence="6" type="ORF">IAD50_07440</name>
</gene>
<comment type="caution">
    <text evidence="6">The sequence shown here is derived from an EMBL/GenBank/DDBJ whole genome shotgun (WGS) entry which is preliminary data.</text>
</comment>
<dbReference type="EMBL" id="DVMM01000158">
    <property type="protein sequence ID" value="HIU30111.1"/>
    <property type="molecule type" value="Genomic_DNA"/>
</dbReference>
<feature type="domain" description="Carbohydrate kinase FGGY C-terminal" evidence="5">
    <location>
        <begin position="254"/>
        <end position="443"/>
    </location>
</feature>
<evidence type="ECO:0000313" key="7">
    <source>
        <dbReference type="Proteomes" id="UP000824089"/>
    </source>
</evidence>
<dbReference type="GO" id="GO:0005975">
    <property type="term" value="P:carbohydrate metabolic process"/>
    <property type="evidence" value="ECO:0007669"/>
    <property type="project" value="InterPro"/>
</dbReference>
<name>A0A9D1LAM6_9CLOT</name>
<keyword evidence="3 6" id="KW-0418">Kinase</keyword>